<proteinExistence type="predicted"/>
<dbReference type="EMBL" id="CCSD01000100">
    <property type="protein sequence ID" value="CDZ91606.1"/>
    <property type="molecule type" value="Genomic_DNA"/>
</dbReference>
<dbReference type="eggNOG" id="ENOG5032110">
    <property type="taxonomic scope" value="Bacteria"/>
</dbReference>
<organism evidence="1 2">
    <name type="scientific">Rhodococcus ruber</name>
    <dbReference type="NCBI Taxonomy" id="1830"/>
    <lineage>
        <taxon>Bacteria</taxon>
        <taxon>Bacillati</taxon>
        <taxon>Actinomycetota</taxon>
        <taxon>Actinomycetes</taxon>
        <taxon>Mycobacteriales</taxon>
        <taxon>Nocardiaceae</taxon>
        <taxon>Rhodococcus</taxon>
    </lineage>
</organism>
<dbReference type="KEGG" id="rrz:CS378_12890"/>
<evidence type="ECO:0000313" key="2">
    <source>
        <dbReference type="Proteomes" id="UP000042997"/>
    </source>
</evidence>
<protein>
    <submittedName>
        <fullName evidence="1">Uncharacterized protein</fullName>
    </submittedName>
</protein>
<dbReference type="Proteomes" id="UP000042997">
    <property type="component" value="Unassembled WGS sequence"/>
</dbReference>
<dbReference type="GeneID" id="66837873"/>
<gene>
    <name evidence="1" type="ORF">RHRU231_850066</name>
</gene>
<name>A0A098BV55_9NOCA</name>
<sequence length="162" mass="18610">MNKVGLAIRELHRAENDLAGELLQISDRQKADHEIFYLGRDLARWSQEHVRELARVGRDYDLDLDAEPEDDHTILARLRQKGSELLGRRHEPGLLLLHDLREIHRMAAGVSLDWEILAQTAQAMQDRELLATAERCHPQTLRQLRWANAKLKESAAQIMVTG</sequence>
<dbReference type="OrthoDB" id="669978at2"/>
<accession>A0A098BV55</accession>
<dbReference type="AlphaFoldDB" id="A0A098BV55"/>
<reference evidence="1 2" key="1">
    <citation type="journal article" date="2014" name="Genome Announc.">
        <title>Draft Genome Sequence of Propane- and Butane-Oxidizing Actinobacterium Rhodococcus ruber IEGM 231.</title>
        <authorList>
            <person name="Ivshina I.B."/>
            <person name="Kuyukina M.S."/>
            <person name="Krivoruchko A.V."/>
            <person name="Barbe V."/>
            <person name="Fischer C."/>
        </authorList>
    </citation>
    <scope>NUCLEOTIDE SEQUENCE [LARGE SCALE GENOMIC DNA]</scope>
</reference>
<evidence type="ECO:0000313" key="1">
    <source>
        <dbReference type="EMBL" id="CDZ91606.1"/>
    </source>
</evidence>
<dbReference type="RefSeq" id="WP_010593640.1">
    <property type="nucleotide sequence ID" value="NZ_CP023714.1"/>
</dbReference>